<dbReference type="AlphaFoldDB" id="A0A4Q1UEY7"/>
<dbReference type="Proteomes" id="UP001164790">
    <property type="component" value="Chromosome"/>
</dbReference>
<proteinExistence type="predicted"/>
<evidence type="ECO:0000259" key="2">
    <source>
        <dbReference type="Pfam" id="PF14581"/>
    </source>
</evidence>
<organism evidence="3 5">
    <name type="scientific">Lacticaseibacillus chiayiensis</name>
    <dbReference type="NCBI Taxonomy" id="2100821"/>
    <lineage>
        <taxon>Bacteria</taxon>
        <taxon>Bacillati</taxon>
        <taxon>Bacillota</taxon>
        <taxon>Bacilli</taxon>
        <taxon>Lactobacillales</taxon>
        <taxon>Lactobacillaceae</taxon>
        <taxon>Lacticaseibacillus</taxon>
    </lineage>
</organism>
<reference evidence="4" key="2">
    <citation type="submission" date="2022-10" db="EMBL/GenBank/DDBJ databases">
        <title>Comparative genomic analysis and in-vitro probiotic properties of the potential probiotic L. chiayiensis AACE 3.</title>
        <authorList>
            <person name="Kang X."/>
        </authorList>
    </citation>
    <scope>NUCLEOTIDE SEQUENCE</scope>
    <source>
        <strain evidence="4">AACE 3</strain>
    </source>
</reference>
<dbReference type="OrthoDB" id="1639333at2"/>
<dbReference type="Pfam" id="PF07179">
    <property type="entry name" value="SseB"/>
    <property type="match status" value="1"/>
</dbReference>
<dbReference type="EMBL" id="CP107523">
    <property type="protein sequence ID" value="UYN55416.1"/>
    <property type="molecule type" value="Genomic_DNA"/>
</dbReference>
<dbReference type="RefSeq" id="WP_129301032.1">
    <property type="nucleotide sequence ID" value="NZ_CP074378.1"/>
</dbReference>
<dbReference type="InterPro" id="IPR009839">
    <property type="entry name" value="SseB_N"/>
</dbReference>
<evidence type="ECO:0000313" key="5">
    <source>
        <dbReference type="Proteomes" id="UP000290475"/>
    </source>
</evidence>
<evidence type="ECO:0000313" key="6">
    <source>
        <dbReference type="Proteomes" id="UP001164790"/>
    </source>
</evidence>
<feature type="domain" description="SseB protein C-terminal" evidence="2">
    <location>
        <begin position="131"/>
        <end position="231"/>
    </location>
</feature>
<sequence>MTDEPQIQNPQLIHLMRLLRTDQNEDTQAAFYAGLKSARFMLPVGTARTGDPTVVMLTDDNGHDYLPIFTDQANFAKSPDHDHFAVATIADCANFLYEDRDIFGVVINPYDENMVLSRANLFYVAKPDQAKHGEAVRISEATQETADLVDRLRDYLPKIPSVHAAYLVTMIRADDAQSLLLVVDADKDADLHALVGFAEAYLPETQQFHVSPADNELGRYVSGEFAPFYQR</sequence>
<dbReference type="EMBL" id="MSSM01000005">
    <property type="protein sequence ID" value="RXT29605.1"/>
    <property type="molecule type" value="Genomic_DNA"/>
</dbReference>
<dbReference type="Pfam" id="PF14581">
    <property type="entry name" value="SseB_C"/>
    <property type="match status" value="1"/>
</dbReference>
<reference evidence="3 5" key="1">
    <citation type="submission" date="2017-01" db="EMBL/GenBank/DDBJ databases">
        <title>Lactobacillus chiayiensis sp. nov., a lactic acid bacterium isolated from compost.</title>
        <authorList>
            <person name="Huang C.-H."/>
        </authorList>
    </citation>
    <scope>NUCLEOTIDE SEQUENCE [LARGE SCALE GENOMIC DNA]</scope>
    <source>
        <strain evidence="3">Chh01</strain>
        <strain evidence="5">chh01</strain>
    </source>
</reference>
<keyword evidence="6" id="KW-1185">Reference proteome</keyword>
<name>A0A4Q1UEY7_9LACO</name>
<feature type="domain" description="SseB protein N-terminal" evidence="1">
    <location>
        <begin position="15"/>
        <end position="119"/>
    </location>
</feature>
<accession>A0A4Q1UEY7</accession>
<protein>
    <submittedName>
        <fullName evidence="3">Enhanced serine sensitivity protein SseB</fullName>
    </submittedName>
</protein>
<dbReference type="Proteomes" id="UP000290475">
    <property type="component" value="Unassembled WGS sequence"/>
</dbReference>
<dbReference type="InterPro" id="IPR027945">
    <property type="entry name" value="SseB_C"/>
</dbReference>
<gene>
    <name evidence="3" type="ORF">BVJ53_02675</name>
    <name evidence="4" type="ORF">OFW50_07825</name>
</gene>
<evidence type="ECO:0000259" key="1">
    <source>
        <dbReference type="Pfam" id="PF07179"/>
    </source>
</evidence>
<evidence type="ECO:0000313" key="3">
    <source>
        <dbReference type="EMBL" id="RXT29605.1"/>
    </source>
</evidence>
<evidence type="ECO:0000313" key="4">
    <source>
        <dbReference type="EMBL" id="UYN55416.1"/>
    </source>
</evidence>